<dbReference type="EMBL" id="JANGAC010000004">
    <property type="protein sequence ID" value="MCQ4922814.1"/>
    <property type="molecule type" value="Genomic_DNA"/>
</dbReference>
<name>A0ABT1S8L4_9FIRM</name>
<proteinExistence type="predicted"/>
<evidence type="ECO:0000313" key="1">
    <source>
        <dbReference type="EMBL" id="MCQ4922814.1"/>
    </source>
</evidence>
<dbReference type="PROSITE" id="PS51257">
    <property type="entry name" value="PROKAR_LIPOPROTEIN"/>
    <property type="match status" value="1"/>
</dbReference>
<evidence type="ECO:0008006" key="3">
    <source>
        <dbReference type="Google" id="ProtNLM"/>
    </source>
</evidence>
<organism evidence="1 2">
    <name type="scientific">Tissierella carlieri</name>
    <dbReference type="NCBI Taxonomy" id="689904"/>
    <lineage>
        <taxon>Bacteria</taxon>
        <taxon>Bacillati</taxon>
        <taxon>Bacillota</taxon>
        <taxon>Tissierellia</taxon>
        <taxon>Tissierellales</taxon>
        <taxon>Tissierellaceae</taxon>
        <taxon>Tissierella</taxon>
    </lineage>
</organism>
<dbReference type="Proteomes" id="UP001524478">
    <property type="component" value="Unassembled WGS sequence"/>
</dbReference>
<evidence type="ECO:0000313" key="2">
    <source>
        <dbReference type="Proteomes" id="UP001524478"/>
    </source>
</evidence>
<dbReference type="RefSeq" id="WP_256310945.1">
    <property type="nucleotide sequence ID" value="NZ_JANGAC010000004.1"/>
</dbReference>
<accession>A0ABT1S8L4</accession>
<protein>
    <recommendedName>
        <fullName evidence="3">Lipoprotein</fullName>
    </recommendedName>
</protein>
<reference evidence="1 2" key="1">
    <citation type="submission" date="2022-06" db="EMBL/GenBank/DDBJ databases">
        <title>Isolation of gut microbiota from human fecal samples.</title>
        <authorList>
            <person name="Pamer E.G."/>
            <person name="Barat B."/>
            <person name="Waligurski E."/>
            <person name="Medina S."/>
            <person name="Paddock L."/>
            <person name="Mostad J."/>
        </authorList>
    </citation>
    <scope>NUCLEOTIDE SEQUENCE [LARGE SCALE GENOMIC DNA]</scope>
    <source>
        <strain evidence="1 2">DFI.7.95</strain>
    </source>
</reference>
<gene>
    <name evidence="1" type="ORF">NE686_06950</name>
</gene>
<comment type="caution">
    <text evidence="1">The sequence shown here is derived from an EMBL/GenBank/DDBJ whole genome shotgun (WGS) entry which is preliminary data.</text>
</comment>
<keyword evidence="2" id="KW-1185">Reference proteome</keyword>
<sequence length="125" mass="14595">MNKKILMLVISIVLSFSLLGCEKKSQIITEEFNNTIWEEENGKTSLLFIDNNLTVNSGEIKPDMEPEDIENVKYESGKYEDIEINLKDETILIKNEDNIIMEFKKISDTKIENEDGIIFIKNRYR</sequence>